<dbReference type="InterPro" id="IPR023213">
    <property type="entry name" value="CAT-like_dom_sf"/>
</dbReference>
<proteinExistence type="predicted"/>
<dbReference type="Proteomes" id="UP001597045">
    <property type="component" value="Unassembled WGS sequence"/>
</dbReference>
<dbReference type="InterPro" id="IPR001242">
    <property type="entry name" value="Condensation_dom"/>
</dbReference>
<gene>
    <name evidence="2" type="ORF">ACFQ1S_30990</name>
</gene>
<evidence type="ECO:0000313" key="3">
    <source>
        <dbReference type="Proteomes" id="UP001597045"/>
    </source>
</evidence>
<dbReference type="SUPFAM" id="SSF52777">
    <property type="entry name" value="CoA-dependent acyltransferases"/>
    <property type="match status" value="2"/>
</dbReference>
<dbReference type="EMBL" id="JBHTIS010002306">
    <property type="protein sequence ID" value="MFD1049639.1"/>
    <property type="molecule type" value="Genomic_DNA"/>
</dbReference>
<evidence type="ECO:0000259" key="1">
    <source>
        <dbReference type="Pfam" id="PF00668"/>
    </source>
</evidence>
<name>A0ABW3MIY4_9PSEU</name>
<evidence type="ECO:0000313" key="2">
    <source>
        <dbReference type="EMBL" id="MFD1049639.1"/>
    </source>
</evidence>
<comment type="caution">
    <text evidence="2">The sequence shown here is derived from an EMBL/GenBank/DDBJ whole genome shotgun (WGS) entry which is preliminary data.</text>
</comment>
<protein>
    <submittedName>
        <fullName evidence="2">Condensation domain-containing protein</fullName>
    </submittedName>
</protein>
<organism evidence="2 3">
    <name type="scientific">Kibdelosporangium lantanae</name>
    <dbReference type="NCBI Taxonomy" id="1497396"/>
    <lineage>
        <taxon>Bacteria</taxon>
        <taxon>Bacillati</taxon>
        <taxon>Actinomycetota</taxon>
        <taxon>Actinomycetes</taxon>
        <taxon>Pseudonocardiales</taxon>
        <taxon>Pseudonocardiaceae</taxon>
        <taxon>Kibdelosporangium</taxon>
    </lineage>
</organism>
<feature type="non-terminal residue" evidence="2">
    <location>
        <position position="1"/>
    </location>
</feature>
<dbReference type="PANTHER" id="PTHR45398:SF1">
    <property type="entry name" value="ENZYME, PUTATIVE (JCVI)-RELATED"/>
    <property type="match status" value="1"/>
</dbReference>
<feature type="non-terminal residue" evidence="2">
    <location>
        <position position="310"/>
    </location>
</feature>
<dbReference type="Gene3D" id="3.30.559.30">
    <property type="entry name" value="Nonribosomal peptide synthetase, condensation domain"/>
    <property type="match status" value="1"/>
</dbReference>
<dbReference type="Gene3D" id="3.30.559.10">
    <property type="entry name" value="Chloramphenicol acetyltransferase-like domain"/>
    <property type="match status" value="1"/>
</dbReference>
<dbReference type="PANTHER" id="PTHR45398">
    <property type="match status" value="1"/>
</dbReference>
<reference evidence="3" key="1">
    <citation type="journal article" date="2019" name="Int. J. Syst. Evol. Microbiol.">
        <title>The Global Catalogue of Microorganisms (GCM) 10K type strain sequencing project: providing services to taxonomists for standard genome sequencing and annotation.</title>
        <authorList>
            <consortium name="The Broad Institute Genomics Platform"/>
            <consortium name="The Broad Institute Genome Sequencing Center for Infectious Disease"/>
            <person name="Wu L."/>
            <person name="Ma J."/>
        </authorList>
    </citation>
    <scope>NUCLEOTIDE SEQUENCE [LARGE SCALE GENOMIC DNA]</scope>
    <source>
        <strain evidence="3">JCM 31486</strain>
    </source>
</reference>
<sequence>AQQRLWYLNRLEGPNATYNVPIAIRLTGALDRAALTSALTDVVQRHESLRTTFPETDGRPRQQVNTVSTVDMVEKVGEGWVEAAGEGFDLATELPIKVTLFQVSTTEHVLLLNIHHIATDGWSNAPLARDLGIAYTARVNGTAPDFPALPVQYADYTLWLKDLLGDEDDDESLLSRQLDHWATVLKDVHPQLPTDRQVDRPGTAGDTVDVTLHHDLTKIAKDHQVSVFMVVQAALAATLTGLGAGTDIPIGTAVAGRNDQGLDDLVGFFVNTLVLRTNTAGNPTFTELLGRVREVDLAAYAHQDVPFDRL</sequence>
<feature type="domain" description="Condensation" evidence="1">
    <location>
        <begin position="1"/>
        <end position="310"/>
    </location>
</feature>
<accession>A0ABW3MIY4</accession>
<dbReference type="Pfam" id="PF00668">
    <property type="entry name" value="Condensation"/>
    <property type="match status" value="1"/>
</dbReference>
<keyword evidence="3" id="KW-1185">Reference proteome</keyword>